<keyword evidence="4 8" id="KW-0028">Amino-acid biosynthesis</keyword>
<feature type="binding site" evidence="8">
    <location>
        <position position="32"/>
    </location>
    <ligand>
        <name>substrate</name>
    </ligand>
</feature>
<evidence type="ECO:0000256" key="1">
    <source>
        <dbReference type="ARBA" id="ARBA00005196"/>
    </source>
</evidence>
<keyword evidence="5 8" id="KW-0457">Lysine biosynthesis</keyword>
<feature type="site" description="Could be important to modulate the pK values of the two catalytic cysteine residues" evidence="8">
    <location>
        <position position="197"/>
    </location>
</feature>
<accession>A0A5C5BIB2</accession>
<evidence type="ECO:0000256" key="2">
    <source>
        <dbReference type="ARBA" id="ARBA00010219"/>
    </source>
</evidence>
<evidence type="ECO:0000313" key="10">
    <source>
        <dbReference type="EMBL" id="TNU77381.1"/>
    </source>
</evidence>
<sequence length="320" mass="32565">MPGPATNPGPASSSAEPVRRWPDLVKGHGTGNDFVLLTDADAALDLDPVAVASLTDRHRGLGADGLIRAVRTQALLAVEPGLADVLGADAARAEWFMDYRNADGSVAEMCGNGIRVYLRYLVDQGLVALPDGAALAVGTRAGVLDVRAEGDLVAVAMGRWGAPGGDAALAAGFDAEVSVAGVEGARPGLSITMPNPHVVIAVASDAELAAAELTRPPAVVPVPPQGTNVEIVQALGERVEAWTAVGEIRMRVHERGVGETLSCGTGACAAAVAARVWAGPGAPDVWDVHVPGGTVRVVLAPDGEVELIGPAVLVADVRPR</sequence>
<dbReference type="InterPro" id="IPR018510">
    <property type="entry name" value="DAP_epimerase_AS"/>
</dbReference>
<comment type="catalytic activity">
    <reaction evidence="7 8">
        <text>(2S,6S)-2,6-diaminopimelate = meso-2,6-diaminopimelate</text>
        <dbReference type="Rhea" id="RHEA:15393"/>
        <dbReference type="ChEBI" id="CHEBI:57609"/>
        <dbReference type="ChEBI" id="CHEBI:57791"/>
        <dbReference type="EC" id="5.1.1.7"/>
    </reaction>
</comment>
<dbReference type="OrthoDB" id="9805408at2"/>
<feature type="active site" description="Proton donor" evidence="8">
    <location>
        <position position="110"/>
    </location>
</feature>
<dbReference type="GO" id="GO:0008837">
    <property type="term" value="F:diaminopimelate epimerase activity"/>
    <property type="evidence" value="ECO:0007669"/>
    <property type="project" value="UniProtKB-UniRule"/>
</dbReference>
<feature type="binding site" evidence="8">
    <location>
        <position position="101"/>
    </location>
    <ligand>
        <name>substrate</name>
    </ligand>
</feature>
<evidence type="ECO:0000256" key="8">
    <source>
        <dbReference type="HAMAP-Rule" id="MF_00197"/>
    </source>
</evidence>
<reference evidence="10 11" key="1">
    <citation type="submission" date="2019-06" db="EMBL/GenBank/DDBJ databases">
        <title>Draft genome sequence of Miniimonas arenae KCTC 19750T isolated from sea sand.</title>
        <authorList>
            <person name="Park S.-J."/>
        </authorList>
    </citation>
    <scope>NUCLEOTIDE SEQUENCE [LARGE SCALE GENOMIC DNA]</scope>
    <source>
        <strain evidence="10 11">KCTC 19750</strain>
    </source>
</reference>
<dbReference type="PANTHER" id="PTHR31689:SF0">
    <property type="entry name" value="DIAMINOPIMELATE EPIMERASE"/>
    <property type="match status" value="1"/>
</dbReference>
<dbReference type="GO" id="GO:0009089">
    <property type="term" value="P:lysine biosynthetic process via diaminopimelate"/>
    <property type="evidence" value="ECO:0007669"/>
    <property type="project" value="UniProtKB-UniRule"/>
</dbReference>
<dbReference type="NCBIfam" id="TIGR00652">
    <property type="entry name" value="DapF"/>
    <property type="match status" value="1"/>
</dbReference>
<dbReference type="SUPFAM" id="SSF54506">
    <property type="entry name" value="Diaminopimelate epimerase-like"/>
    <property type="match status" value="2"/>
</dbReference>
<comment type="subcellular location">
    <subcellularLocation>
        <location evidence="8">Cytoplasm</location>
    </subcellularLocation>
</comment>
<dbReference type="InterPro" id="IPR001653">
    <property type="entry name" value="DAP_epimerase_DapF"/>
</dbReference>
<feature type="binding site" evidence="8">
    <location>
        <position position="195"/>
    </location>
    <ligand>
        <name>substrate</name>
    </ligand>
</feature>
<keyword evidence="11" id="KW-1185">Reference proteome</keyword>
<evidence type="ECO:0000256" key="3">
    <source>
        <dbReference type="ARBA" id="ARBA00013080"/>
    </source>
</evidence>
<feature type="active site" evidence="9">
    <location>
        <position position="110"/>
    </location>
</feature>
<evidence type="ECO:0000313" key="11">
    <source>
        <dbReference type="Proteomes" id="UP000313849"/>
    </source>
</evidence>
<evidence type="ECO:0000256" key="5">
    <source>
        <dbReference type="ARBA" id="ARBA00023154"/>
    </source>
</evidence>
<feature type="binding site" evidence="8">
    <location>
        <begin position="254"/>
        <end position="255"/>
    </location>
    <ligand>
        <name>substrate</name>
    </ligand>
</feature>
<protein>
    <recommendedName>
        <fullName evidence="3 8">Diaminopimelate epimerase</fullName>
        <shortName evidence="8">DAP epimerase</shortName>
        <ecNumber evidence="3 8">5.1.1.7</ecNumber>
    </recommendedName>
    <alternativeName>
        <fullName evidence="8">PLP-independent amino acid racemase</fullName>
    </alternativeName>
</protein>
<feature type="site" description="Could be important to modulate the pK values of the two catalytic cysteine residues" evidence="8">
    <location>
        <position position="254"/>
    </location>
</feature>
<feature type="binding site" evidence="8">
    <location>
        <position position="228"/>
    </location>
    <ligand>
        <name>substrate</name>
    </ligand>
</feature>
<dbReference type="Pfam" id="PF01678">
    <property type="entry name" value="DAP_epimerase"/>
    <property type="match status" value="2"/>
</dbReference>
<dbReference type="PANTHER" id="PTHR31689">
    <property type="entry name" value="DIAMINOPIMELATE EPIMERASE, CHLOROPLASTIC"/>
    <property type="match status" value="1"/>
</dbReference>
<dbReference type="EMBL" id="VENP01000001">
    <property type="protein sequence ID" value="TNU77381.1"/>
    <property type="molecule type" value="Genomic_DNA"/>
</dbReference>
<keyword evidence="6 8" id="KW-0413">Isomerase</keyword>
<evidence type="ECO:0000256" key="4">
    <source>
        <dbReference type="ARBA" id="ARBA00022605"/>
    </source>
</evidence>
<evidence type="ECO:0000256" key="7">
    <source>
        <dbReference type="ARBA" id="ARBA00051712"/>
    </source>
</evidence>
<keyword evidence="8" id="KW-0963">Cytoplasm</keyword>
<evidence type="ECO:0000256" key="6">
    <source>
        <dbReference type="ARBA" id="ARBA00023235"/>
    </source>
</evidence>
<dbReference type="AlphaFoldDB" id="A0A5C5BIB2"/>
<comment type="pathway">
    <text evidence="1 8">Amino-acid biosynthesis; L-lysine biosynthesis via DAP pathway; DL-2,6-diaminopimelate from LL-2,6-diaminopimelate: step 1/1.</text>
</comment>
<comment type="caution">
    <text evidence="10">The sequence shown here is derived from an EMBL/GenBank/DDBJ whole genome shotgun (WGS) entry which is preliminary data.</text>
</comment>
<dbReference type="Proteomes" id="UP000313849">
    <property type="component" value="Unassembled WGS sequence"/>
</dbReference>
<dbReference type="PROSITE" id="PS01326">
    <property type="entry name" value="DAP_EPIMERASE"/>
    <property type="match status" value="1"/>
</dbReference>
<proteinExistence type="inferred from homology"/>
<dbReference type="Gene3D" id="3.10.310.10">
    <property type="entry name" value="Diaminopimelate Epimerase, Chain A, domain 1"/>
    <property type="match status" value="2"/>
</dbReference>
<feature type="active site" description="Proton acceptor" evidence="8">
    <location>
        <position position="263"/>
    </location>
</feature>
<gene>
    <name evidence="8" type="primary">dapF</name>
    <name evidence="10" type="ORF">FH969_00395</name>
</gene>
<feature type="binding site" evidence="8">
    <location>
        <begin position="264"/>
        <end position="265"/>
    </location>
    <ligand>
        <name>substrate</name>
    </ligand>
</feature>
<comment type="function">
    <text evidence="8">Catalyzes the stereoinversion of LL-2,6-diaminopimelate (L,L-DAP) to meso-diaminopimelate (meso-DAP), a precursor of L-lysine and an essential component of the bacterial peptidoglycan.</text>
</comment>
<dbReference type="RefSeq" id="WP_139985491.1">
    <property type="nucleotide sequence ID" value="NZ_VENP01000001.1"/>
</dbReference>
<organism evidence="10 11">
    <name type="scientific">Miniimonas arenae</name>
    <dbReference type="NCBI Taxonomy" id="676201"/>
    <lineage>
        <taxon>Bacteria</taxon>
        <taxon>Bacillati</taxon>
        <taxon>Actinomycetota</taxon>
        <taxon>Actinomycetes</taxon>
        <taxon>Micrococcales</taxon>
        <taxon>Beutenbergiaceae</taxon>
        <taxon>Miniimonas</taxon>
    </lineage>
</organism>
<feature type="binding site" evidence="8">
    <location>
        <begin position="111"/>
        <end position="112"/>
    </location>
    <ligand>
        <name>substrate</name>
    </ligand>
</feature>
<dbReference type="GO" id="GO:0005829">
    <property type="term" value="C:cytosol"/>
    <property type="evidence" value="ECO:0007669"/>
    <property type="project" value="TreeGrafter"/>
</dbReference>
<comment type="similarity">
    <text evidence="2 8">Belongs to the diaminopimelate epimerase family.</text>
</comment>
<dbReference type="EC" id="5.1.1.7" evidence="3 8"/>
<dbReference type="UniPathway" id="UPA00034">
    <property type="reaction ID" value="UER00025"/>
</dbReference>
<evidence type="ECO:0000256" key="9">
    <source>
        <dbReference type="PROSITE-ProRule" id="PRU10125"/>
    </source>
</evidence>
<comment type="caution">
    <text evidence="8">Lacks conserved residue(s) required for the propagation of feature annotation.</text>
</comment>
<dbReference type="HAMAP" id="MF_00197">
    <property type="entry name" value="DAP_epimerase"/>
    <property type="match status" value="1"/>
</dbReference>
<name>A0A5C5BIB2_9MICO</name>
<comment type="subunit">
    <text evidence="8">Homodimer.</text>
</comment>